<accession>A0A5E4XQ39</accession>
<dbReference type="AlphaFoldDB" id="A0A5E4XQ39"/>
<name>A0A5E4XQ39_9BURK</name>
<protein>
    <submittedName>
        <fullName evidence="1">Transposase</fullName>
    </submittedName>
</protein>
<evidence type="ECO:0000313" key="2">
    <source>
        <dbReference type="Proteomes" id="UP000383971"/>
    </source>
</evidence>
<proteinExistence type="predicted"/>
<gene>
    <name evidence="1" type="ORF">PCO31111_04038</name>
</gene>
<organism evidence="1 2">
    <name type="scientific">Pandoraea communis</name>
    <dbReference type="NCBI Taxonomy" id="2508297"/>
    <lineage>
        <taxon>Bacteria</taxon>
        <taxon>Pseudomonadati</taxon>
        <taxon>Pseudomonadota</taxon>
        <taxon>Betaproteobacteria</taxon>
        <taxon>Burkholderiales</taxon>
        <taxon>Burkholderiaceae</taxon>
        <taxon>Pandoraea</taxon>
    </lineage>
</organism>
<dbReference type="Proteomes" id="UP000383971">
    <property type="component" value="Unassembled WGS sequence"/>
</dbReference>
<reference evidence="1 2" key="1">
    <citation type="submission" date="2019-08" db="EMBL/GenBank/DDBJ databases">
        <authorList>
            <person name="Peeters C."/>
        </authorList>
    </citation>
    <scope>NUCLEOTIDE SEQUENCE [LARGE SCALE GENOMIC DNA]</scope>
    <source>
        <strain evidence="1 2">LMG 31111</strain>
    </source>
</reference>
<evidence type="ECO:0000313" key="1">
    <source>
        <dbReference type="EMBL" id="VVE38440.1"/>
    </source>
</evidence>
<keyword evidence="2" id="KW-1185">Reference proteome</keyword>
<sequence>MLDRKALEALGCWAGYRVERVEWPSEDSHTLSLYLKPVSRVMLCEQCGKRCSQIHETTVRRVYYATNSSACGSTESQLGLRKRGSNG</sequence>
<dbReference type="EMBL" id="CABPSE010000016">
    <property type="protein sequence ID" value="VVE38440.1"/>
    <property type="molecule type" value="Genomic_DNA"/>
</dbReference>